<dbReference type="GO" id="GO:0004124">
    <property type="term" value="F:cysteine synthase activity"/>
    <property type="evidence" value="ECO:0007669"/>
    <property type="project" value="UniProtKB-UniRule"/>
</dbReference>
<dbReference type="EMBL" id="JALJOQ010000241">
    <property type="protein sequence ID" value="KAK9787738.1"/>
    <property type="molecule type" value="Genomic_DNA"/>
</dbReference>
<evidence type="ECO:0000313" key="14">
    <source>
        <dbReference type="EMBL" id="KAK9787738.1"/>
    </source>
</evidence>
<accession>A0AAW1NIN0</accession>
<dbReference type="InterPro" id="IPR005859">
    <property type="entry name" value="CysK"/>
</dbReference>
<comment type="catalytic activity">
    <reaction evidence="9 12">
        <text>O-acetyl-L-serine + hydrogen sulfide = L-cysteine + acetate</text>
        <dbReference type="Rhea" id="RHEA:14829"/>
        <dbReference type="ChEBI" id="CHEBI:29919"/>
        <dbReference type="ChEBI" id="CHEBI:30089"/>
        <dbReference type="ChEBI" id="CHEBI:35235"/>
        <dbReference type="ChEBI" id="CHEBI:58340"/>
        <dbReference type="EC" id="2.5.1.47"/>
    </reaction>
</comment>
<feature type="binding site" evidence="10">
    <location>
        <begin position="245"/>
        <end position="249"/>
    </location>
    <ligand>
        <name>pyridoxal 5'-phosphate</name>
        <dbReference type="ChEBI" id="CHEBI:597326"/>
    </ligand>
</feature>
<evidence type="ECO:0000256" key="3">
    <source>
        <dbReference type="ARBA" id="ARBA00007103"/>
    </source>
</evidence>
<dbReference type="GO" id="GO:0005737">
    <property type="term" value="C:cytoplasm"/>
    <property type="evidence" value="ECO:0007669"/>
    <property type="project" value="UniProtKB-ARBA"/>
</dbReference>
<dbReference type="Pfam" id="PF00291">
    <property type="entry name" value="PALP"/>
    <property type="match status" value="1"/>
</dbReference>
<protein>
    <recommendedName>
        <fullName evidence="4 12">Cysteine synthase</fullName>
        <ecNumber evidence="4 12">2.5.1.47</ecNumber>
    </recommendedName>
</protein>
<gene>
    <name evidence="14" type="ORF">WJX73_004575</name>
</gene>
<dbReference type="SUPFAM" id="SSF53686">
    <property type="entry name" value="Tryptophan synthase beta subunit-like PLP-dependent enzymes"/>
    <property type="match status" value="1"/>
</dbReference>
<dbReference type="FunFam" id="3.40.50.1100:FF:000067">
    <property type="entry name" value="Cysteine synthase"/>
    <property type="match status" value="1"/>
</dbReference>
<dbReference type="InterPro" id="IPR036052">
    <property type="entry name" value="TrpB-like_PALP_sf"/>
</dbReference>
<organism evidence="14 15">
    <name type="scientific">Symbiochloris irregularis</name>
    <dbReference type="NCBI Taxonomy" id="706552"/>
    <lineage>
        <taxon>Eukaryota</taxon>
        <taxon>Viridiplantae</taxon>
        <taxon>Chlorophyta</taxon>
        <taxon>core chlorophytes</taxon>
        <taxon>Trebouxiophyceae</taxon>
        <taxon>Trebouxiales</taxon>
        <taxon>Trebouxiaceae</taxon>
        <taxon>Symbiochloris</taxon>
    </lineage>
</organism>
<dbReference type="InterPro" id="IPR050214">
    <property type="entry name" value="Cys_Synth/Cystath_Beta-Synth"/>
</dbReference>
<evidence type="ECO:0000256" key="1">
    <source>
        <dbReference type="ARBA" id="ARBA00001933"/>
    </source>
</evidence>
<keyword evidence="7 10" id="KW-0663">Pyridoxal phosphate</keyword>
<dbReference type="EC" id="2.5.1.47" evidence="4 12"/>
<dbReference type="Proteomes" id="UP001465755">
    <property type="component" value="Unassembled WGS sequence"/>
</dbReference>
<evidence type="ECO:0000313" key="15">
    <source>
        <dbReference type="Proteomes" id="UP001465755"/>
    </source>
</evidence>
<feature type="domain" description="Tryptophan synthase beta chain-like PALP" evidence="13">
    <location>
        <begin position="72"/>
        <end position="360"/>
    </location>
</feature>
<comment type="caution">
    <text evidence="14">The sequence shown here is derived from an EMBL/GenBank/DDBJ whole genome shotgun (WGS) entry which is preliminary data.</text>
</comment>
<comment type="similarity">
    <text evidence="3 12">Belongs to the cysteine synthase/cystathionine beta-synthase family.</text>
</comment>
<reference evidence="14 15" key="1">
    <citation type="journal article" date="2024" name="Nat. Commun.">
        <title>Phylogenomics reveals the evolutionary origins of lichenization in chlorophyte algae.</title>
        <authorList>
            <person name="Puginier C."/>
            <person name="Libourel C."/>
            <person name="Otte J."/>
            <person name="Skaloud P."/>
            <person name="Haon M."/>
            <person name="Grisel S."/>
            <person name="Petersen M."/>
            <person name="Berrin J.G."/>
            <person name="Delaux P.M."/>
            <person name="Dal Grande F."/>
            <person name="Keller J."/>
        </authorList>
    </citation>
    <scope>NUCLEOTIDE SEQUENCE [LARGE SCALE GENOMIC DNA]</scope>
    <source>
        <strain evidence="14 15">SAG 2036</strain>
    </source>
</reference>
<dbReference type="PROSITE" id="PS00901">
    <property type="entry name" value="CYS_SYNTHASE"/>
    <property type="match status" value="1"/>
</dbReference>
<sequence length="403" mass="42818">MLLLHGLQADALQRLAAPACHSPQQVPLSLNARSQKHSRAAAPSRVYAQTSVAPHTWQASPEAERPLIANSVTDLIGNTPMVFLNKVIAPGTTARVAAKLEIQEPCRSVKDRIGKNMIEDAEKKGLITPGKTTLVEPTSGNTGIGLAFIAAAKGYKLILTMPASMSMERRVMLGAFGAELVLTDPSKAMRGAVQKAEEIAKETPNSYILQQFDNPANAEIHRKTTGPEIWRDTNGTVDVLISGVGTGGTITGAGEFLKSQKPELKVVAVEPTESPVLSGGKPGPHKIQGIGAGFVPGVLNSSVYNEVLQVSSEDSIAMAKRLAKEEGIFCGISSGAVVVAANRLAVRPEFAGKLMVVVLPSHGERYLSTMLFADVKEECSKMGLNERVLLSDEAGRQFFVPPL</sequence>
<keyword evidence="15" id="KW-1185">Reference proteome</keyword>
<evidence type="ECO:0000256" key="7">
    <source>
        <dbReference type="ARBA" id="ARBA00022898"/>
    </source>
</evidence>
<dbReference type="InterPro" id="IPR001926">
    <property type="entry name" value="TrpB-like_PALP"/>
</dbReference>
<dbReference type="CDD" id="cd01561">
    <property type="entry name" value="CBS_like"/>
    <property type="match status" value="1"/>
</dbReference>
<feature type="binding site" evidence="10">
    <location>
        <position position="333"/>
    </location>
    <ligand>
        <name>pyridoxal 5'-phosphate</name>
        <dbReference type="ChEBI" id="CHEBI:597326"/>
    </ligand>
</feature>
<dbReference type="PANTHER" id="PTHR10314">
    <property type="entry name" value="CYSTATHIONINE BETA-SYNTHASE"/>
    <property type="match status" value="1"/>
</dbReference>
<comment type="cofactor">
    <cofactor evidence="1 10 12">
        <name>pyridoxal 5'-phosphate</name>
        <dbReference type="ChEBI" id="CHEBI:597326"/>
    </cofactor>
</comment>
<proteinExistence type="inferred from homology"/>
<keyword evidence="8 12" id="KW-0198">Cysteine biosynthesis</keyword>
<evidence type="ECO:0000259" key="13">
    <source>
        <dbReference type="Pfam" id="PF00291"/>
    </source>
</evidence>
<evidence type="ECO:0000256" key="4">
    <source>
        <dbReference type="ARBA" id="ARBA00012681"/>
    </source>
</evidence>
<evidence type="ECO:0000256" key="2">
    <source>
        <dbReference type="ARBA" id="ARBA00004962"/>
    </source>
</evidence>
<dbReference type="GO" id="GO:0006535">
    <property type="term" value="P:cysteine biosynthetic process from serine"/>
    <property type="evidence" value="ECO:0007669"/>
    <property type="project" value="UniProtKB-UniRule"/>
</dbReference>
<evidence type="ECO:0000256" key="9">
    <source>
        <dbReference type="ARBA" id="ARBA00047931"/>
    </source>
</evidence>
<evidence type="ECO:0000256" key="11">
    <source>
        <dbReference type="PIRSR" id="PIRSR605856-51"/>
    </source>
</evidence>
<dbReference type="AlphaFoldDB" id="A0AAW1NIN0"/>
<evidence type="ECO:0000256" key="10">
    <source>
        <dbReference type="PIRSR" id="PIRSR605856-50"/>
    </source>
</evidence>
<dbReference type="FunFam" id="3.40.50.1100:FF:000130">
    <property type="entry name" value="Cysteine synthase"/>
    <property type="match status" value="1"/>
</dbReference>
<keyword evidence="5 12" id="KW-0028">Amino-acid biosynthesis</keyword>
<feature type="modified residue" description="N6-(pyridoxal phosphate)lysine" evidence="11">
    <location>
        <position position="110"/>
    </location>
</feature>
<dbReference type="Gene3D" id="3.40.50.1100">
    <property type="match status" value="2"/>
</dbReference>
<evidence type="ECO:0000256" key="5">
    <source>
        <dbReference type="ARBA" id="ARBA00022605"/>
    </source>
</evidence>
<dbReference type="NCBIfam" id="TIGR01136">
    <property type="entry name" value="cysKM"/>
    <property type="match status" value="1"/>
</dbReference>
<feature type="binding site" evidence="10">
    <location>
        <position position="141"/>
    </location>
    <ligand>
        <name>pyridoxal 5'-phosphate</name>
        <dbReference type="ChEBI" id="CHEBI:597326"/>
    </ligand>
</feature>
<evidence type="ECO:0000256" key="8">
    <source>
        <dbReference type="ARBA" id="ARBA00023192"/>
    </source>
</evidence>
<evidence type="ECO:0000256" key="12">
    <source>
        <dbReference type="RuleBase" id="RU003985"/>
    </source>
</evidence>
<evidence type="ECO:0000256" key="6">
    <source>
        <dbReference type="ARBA" id="ARBA00022679"/>
    </source>
</evidence>
<dbReference type="InterPro" id="IPR005856">
    <property type="entry name" value="Cys_synth"/>
</dbReference>
<dbReference type="InterPro" id="IPR001216">
    <property type="entry name" value="P-phosphate_BS"/>
</dbReference>
<name>A0AAW1NIN0_9CHLO</name>
<dbReference type="NCBIfam" id="TIGR01139">
    <property type="entry name" value="cysK"/>
    <property type="match status" value="1"/>
</dbReference>
<comment type="pathway">
    <text evidence="2">Amino-acid biosynthesis; L-cysteine biosynthesis; L-cysteine from L-serine: step 2/2.</text>
</comment>
<keyword evidence="6 12" id="KW-0808">Transferase</keyword>